<dbReference type="EMBL" id="PVXO01000060">
    <property type="protein sequence ID" value="PRR77692.1"/>
    <property type="molecule type" value="Genomic_DNA"/>
</dbReference>
<sequence length="139" mass="16057">MSNFNYKVPGDGLQEDLINNTVAQTVWQKIFLHLKRMGYEVYSPGQKSDKCTSDYVVIKENGTYAMNGNVNGYKLFDIIIYHPMSNYSTMEFLLENIKQVMKGIEELKPTGNETSSIIDDKVEAYTSSVEYIQYKKLRR</sequence>
<evidence type="ECO:0000313" key="1">
    <source>
        <dbReference type="EMBL" id="PRR77692.1"/>
    </source>
</evidence>
<proteinExistence type="predicted"/>
<accession>A0A2T0B1M6</accession>
<dbReference type="OrthoDB" id="1757897at2"/>
<organism evidence="1 2">
    <name type="scientific">Clostridium liquoris</name>
    <dbReference type="NCBI Taxonomy" id="1289519"/>
    <lineage>
        <taxon>Bacteria</taxon>
        <taxon>Bacillati</taxon>
        <taxon>Bacillota</taxon>
        <taxon>Clostridia</taxon>
        <taxon>Eubacteriales</taxon>
        <taxon>Clostridiaceae</taxon>
        <taxon>Clostridium</taxon>
    </lineage>
</organism>
<reference evidence="1 2" key="1">
    <citation type="submission" date="2018-03" db="EMBL/GenBank/DDBJ databases">
        <title>Genome sequence of Clostridium liquoris DSM 100320.</title>
        <authorList>
            <person name="Poehlein A."/>
            <person name="Daniel R."/>
        </authorList>
    </citation>
    <scope>NUCLEOTIDE SEQUENCE [LARGE SCALE GENOMIC DNA]</scope>
    <source>
        <strain evidence="1 2">DSM 100320</strain>
    </source>
</reference>
<name>A0A2T0B1M6_9CLOT</name>
<comment type="caution">
    <text evidence="1">The sequence shown here is derived from an EMBL/GenBank/DDBJ whole genome shotgun (WGS) entry which is preliminary data.</text>
</comment>
<evidence type="ECO:0000313" key="2">
    <source>
        <dbReference type="Proteomes" id="UP000239706"/>
    </source>
</evidence>
<dbReference type="AlphaFoldDB" id="A0A2T0B1M6"/>
<gene>
    <name evidence="1" type="ORF">CLLI_22560</name>
</gene>
<dbReference type="Proteomes" id="UP000239706">
    <property type="component" value="Unassembled WGS sequence"/>
</dbReference>
<protein>
    <submittedName>
        <fullName evidence="1">Uncharacterized protein</fullName>
    </submittedName>
</protein>
<dbReference type="RefSeq" id="WP_106064309.1">
    <property type="nucleotide sequence ID" value="NZ_PVXO01000060.1"/>
</dbReference>
<keyword evidence="2" id="KW-1185">Reference proteome</keyword>